<dbReference type="AlphaFoldDB" id="A0A165IVP2"/>
<dbReference type="Proteomes" id="UP000077266">
    <property type="component" value="Unassembled WGS sequence"/>
</dbReference>
<protein>
    <submittedName>
        <fullName evidence="1">Uncharacterized protein</fullName>
    </submittedName>
</protein>
<keyword evidence="2" id="KW-1185">Reference proteome</keyword>
<evidence type="ECO:0000313" key="2">
    <source>
        <dbReference type="Proteomes" id="UP000077266"/>
    </source>
</evidence>
<organism evidence="1 2">
    <name type="scientific">Exidia glandulosa HHB12029</name>
    <dbReference type="NCBI Taxonomy" id="1314781"/>
    <lineage>
        <taxon>Eukaryota</taxon>
        <taxon>Fungi</taxon>
        <taxon>Dikarya</taxon>
        <taxon>Basidiomycota</taxon>
        <taxon>Agaricomycotina</taxon>
        <taxon>Agaricomycetes</taxon>
        <taxon>Auriculariales</taxon>
        <taxon>Exidiaceae</taxon>
        <taxon>Exidia</taxon>
    </lineage>
</organism>
<accession>A0A165IVP2</accession>
<gene>
    <name evidence="1" type="ORF">EXIGLDRAFT_30792</name>
</gene>
<dbReference type="EMBL" id="KV425981">
    <property type="protein sequence ID" value="KZV93941.1"/>
    <property type="molecule type" value="Genomic_DNA"/>
</dbReference>
<reference evidence="1 2" key="1">
    <citation type="journal article" date="2016" name="Mol. Biol. Evol.">
        <title>Comparative Genomics of Early-Diverging Mushroom-Forming Fungi Provides Insights into the Origins of Lignocellulose Decay Capabilities.</title>
        <authorList>
            <person name="Nagy L.G."/>
            <person name="Riley R."/>
            <person name="Tritt A."/>
            <person name="Adam C."/>
            <person name="Daum C."/>
            <person name="Floudas D."/>
            <person name="Sun H."/>
            <person name="Yadav J.S."/>
            <person name="Pangilinan J."/>
            <person name="Larsson K.H."/>
            <person name="Matsuura K."/>
            <person name="Barry K."/>
            <person name="Labutti K."/>
            <person name="Kuo R."/>
            <person name="Ohm R.A."/>
            <person name="Bhattacharya S.S."/>
            <person name="Shirouzu T."/>
            <person name="Yoshinaga Y."/>
            <person name="Martin F.M."/>
            <person name="Grigoriev I.V."/>
            <person name="Hibbett D.S."/>
        </authorList>
    </citation>
    <scope>NUCLEOTIDE SEQUENCE [LARGE SCALE GENOMIC DNA]</scope>
    <source>
        <strain evidence="1 2">HHB12029</strain>
    </source>
</reference>
<dbReference type="InParanoid" id="A0A165IVP2"/>
<proteinExistence type="predicted"/>
<sequence>MSKLSVLKKLLSVFHSHPSLVSSGVLLLGHTRHECAQGRACGRRWRWRRLNLARTGRRCLSPFVGDAVVVVDIVAAALCARWTSRGNHPLALRERTAILPRLLIRTCWCIVVNIARNAPSAVHVHALDIAILRHRLRLGFWQTALRELRSRARRAHCGMAPEVCRHRMLEHRSRAVSRARVRSIDRTLAPGHRLGRSAIGDMLVTAPTAVGHQSCRLLVGPSIRIGELYAPLRRRPDRFVLALFPLARSRSRVTLGIVA</sequence>
<evidence type="ECO:0000313" key="1">
    <source>
        <dbReference type="EMBL" id="KZV93941.1"/>
    </source>
</evidence>
<name>A0A165IVP2_EXIGL</name>